<dbReference type="Pfam" id="PF09822">
    <property type="entry name" value="ABC_transp_aux"/>
    <property type="match status" value="1"/>
</dbReference>
<dbReference type="Pfam" id="PF12679">
    <property type="entry name" value="ABC2_membrane_2"/>
    <property type="match status" value="1"/>
</dbReference>
<name>A0ABT3T712_9GAMM</name>
<feature type="transmembrane region" description="Helical" evidence="6">
    <location>
        <begin position="163"/>
        <end position="181"/>
    </location>
</feature>
<evidence type="ECO:0000313" key="10">
    <source>
        <dbReference type="Proteomes" id="UP001143304"/>
    </source>
</evidence>
<evidence type="ECO:0000256" key="2">
    <source>
        <dbReference type="ARBA" id="ARBA00022475"/>
    </source>
</evidence>
<feature type="transmembrane region" description="Helical" evidence="6">
    <location>
        <begin position="96"/>
        <end position="116"/>
    </location>
</feature>
<organism evidence="9 10">
    <name type="scientific">Candidatus Marimicrobium litorale</name>
    <dbReference type="NCBI Taxonomy" id="2518991"/>
    <lineage>
        <taxon>Bacteria</taxon>
        <taxon>Pseudomonadati</taxon>
        <taxon>Pseudomonadota</taxon>
        <taxon>Gammaproteobacteria</taxon>
        <taxon>Cellvibrionales</taxon>
        <taxon>Halieaceae</taxon>
        <taxon>Marimicrobium</taxon>
    </lineage>
</organism>
<feature type="domain" description="ABC-type uncharacterised transport system" evidence="7">
    <location>
        <begin position="595"/>
        <end position="872"/>
    </location>
</feature>
<evidence type="ECO:0000256" key="3">
    <source>
        <dbReference type="ARBA" id="ARBA00022692"/>
    </source>
</evidence>
<proteinExistence type="predicted"/>
<feature type="transmembrane region" description="Helical" evidence="6">
    <location>
        <begin position="909"/>
        <end position="930"/>
    </location>
</feature>
<keyword evidence="10" id="KW-1185">Reference proteome</keyword>
<feature type="transmembrane region" description="Helical" evidence="6">
    <location>
        <begin position="219"/>
        <end position="237"/>
    </location>
</feature>
<evidence type="ECO:0000256" key="6">
    <source>
        <dbReference type="SAM" id="Phobius"/>
    </source>
</evidence>
<feature type="transmembrane region" description="Helical" evidence="6">
    <location>
        <begin position="136"/>
        <end position="156"/>
    </location>
</feature>
<accession>A0ABT3T712</accession>
<evidence type="ECO:0000256" key="1">
    <source>
        <dbReference type="ARBA" id="ARBA00004651"/>
    </source>
</evidence>
<comment type="subcellular location">
    <subcellularLocation>
        <location evidence="1">Cell membrane</location>
        <topology evidence="1">Multi-pass membrane protein</topology>
    </subcellularLocation>
</comment>
<dbReference type="Proteomes" id="UP001143304">
    <property type="component" value="Unassembled WGS sequence"/>
</dbReference>
<dbReference type="PANTHER" id="PTHR30294:SF29">
    <property type="entry name" value="MULTIDRUG ABC TRANSPORTER PERMEASE YBHS-RELATED"/>
    <property type="match status" value="1"/>
</dbReference>
<keyword evidence="2" id="KW-1003">Cell membrane</keyword>
<feature type="transmembrane region" description="Helical" evidence="6">
    <location>
        <begin position="23"/>
        <end position="47"/>
    </location>
</feature>
<dbReference type="InterPro" id="IPR051449">
    <property type="entry name" value="ABC-2_transporter_component"/>
</dbReference>
<feature type="transmembrane region" description="Helical" evidence="6">
    <location>
        <begin position="59"/>
        <end position="76"/>
    </location>
</feature>
<feature type="transmembrane region" description="Helical" evidence="6">
    <location>
        <begin position="257"/>
        <end position="274"/>
    </location>
</feature>
<dbReference type="PANTHER" id="PTHR30294">
    <property type="entry name" value="MEMBRANE COMPONENT OF ABC TRANSPORTER YHHJ-RELATED"/>
    <property type="match status" value="1"/>
</dbReference>
<keyword evidence="3 6" id="KW-0812">Transmembrane</keyword>
<protein>
    <submittedName>
        <fullName evidence="9">ABC transporter permease</fullName>
    </submittedName>
</protein>
<dbReference type="InterPro" id="IPR019196">
    <property type="entry name" value="ABC_transp_unknown"/>
</dbReference>
<dbReference type="EMBL" id="SHNO01000001">
    <property type="protein sequence ID" value="MCX2978073.1"/>
    <property type="molecule type" value="Genomic_DNA"/>
</dbReference>
<dbReference type="RefSeq" id="WP_279249775.1">
    <property type="nucleotide sequence ID" value="NZ_SHNO01000001.1"/>
</dbReference>
<comment type="caution">
    <text evidence="9">The sequence shown here is derived from an EMBL/GenBank/DDBJ whole genome shotgun (WGS) entry which is preliminary data.</text>
</comment>
<evidence type="ECO:0000259" key="8">
    <source>
        <dbReference type="Pfam" id="PF23357"/>
    </source>
</evidence>
<reference evidence="9" key="1">
    <citation type="submission" date="2019-02" db="EMBL/GenBank/DDBJ databases">
        <authorList>
            <person name="Li S.-H."/>
        </authorList>
    </citation>
    <scope>NUCLEOTIDE SEQUENCE</scope>
    <source>
        <strain evidence="9">IMCC11814</strain>
    </source>
</reference>
<evidence type="ECO:0000256" key="5">
    <source>
        <dbReference type="ARBA" id="ARBA00023136"/>
    </source>
</evidence>
<feature type="domain" description="DUF7088" evidence="8">
    <location>
        <begin position="441"/>
        <end position="520"/>
    </location>
</feature>
<keyword evidence="5 6" id="KW-0472">Membrane</keyword>
<gene>
    <name evidence="9" type="ORF">EYC82_11970</name>
</gene>
<evidence type="ECO:0000256" key="4">
    <source>
        <dbReference type="ARBA" id="ARBA00022989"/>
    </source>
</evidence>
<dbReference type="Pfam" id="PF23357">
    <property type="entry name" value="DUF7088"/>
    <property type="match status" value="2"/>
</dbReference>
<sequence>MGSDPVATTVARRELRLFFASPVAWLFLASFAAANGFIVFWVESFFARNIADIRPLFEWMPVLLIFLCAALTMRAWSEERSRGTIEHILTQPHSPWSFVAGKFCACFTLLGLAVVLTLPLPFTVALIANLDWGPVLGGYAATLMLGGMYLTIGLYISALSDNSVVSLIATVMLCSVLYLSGSPDFTAYFSDHTGNMLRMLGSAARFDAITRGVLDLRDVIYYMSMGAGFLALNVYALESLRCYGQPATVGLKRKRRITLLLIANLFMTNLWLSPLDTLRLDTTEGKLYSVSPATSFLLKDLQEPLLIQGYFSSKTHPLLAPLVPQIQDLLQEYEIAGNGKVIRHIVDPATDPSLEREANEIYGISSTPFRIADRHQASLVNAYFNVLVRYGNEFRSLRFTDLVEVRAVPNTPTEVLLRNPEYQITNAIRQVVTDYISGGRLFDGIEEPVEFIGYVSKDALLPQTLRAYKRSIEQQLALAADNSEGKFSVRFIEPEARDGDIARRIRENWGFKPMVAQEGAGTEFYFYLTLATSEQVVQLPAGEFNPANFRLALDAGLKRFATGFNKVVALSLPPDRTGVSPLQASGPVFTHLERALSREYSLRQEDLSDGTVAADADILAVIAPRLLGSRALFAIDQFLMRGGTVVLVTAPFSASITAGKLQLNTYDSGLQEWLLHHGINIEESVVLDSQNASFTVPVTRLAGDYEFQDAELRNYPYFIDLRPPGLIAHPVTRNLPQLTMPWASPIVAKPAADTQITPLLQSSSDAWLSSKRGIMPTAGTGGAAHMQAPAGDGKAYTLGLLMNGRFSSFFREGNPGAIITGDFPSANLLEHSAESARIVLYASNDFMSDEILQGIVAASSTQYLGSLELMLNSLDWAMRDEQLLGIRSRGHFNRTLPPMERRMQKTIEYTNYAFALLLLAVMVLGSWFNARQRRRRYSRGLLL</sequence>
<feature type="domain" description="DUF7088" evidence="8">
    <location>
        <begin position="284"/>
        <end position="388"/>
    </location>
</feature>
<dbReference type="InterPro" id="IPR055396">
    <property type="entry name" value="DUF7088"/>
</dbReference>
<keyword evidence="4 6" id="KW-1133">Transmembrane helix</keyword>
<evidence type="ECO:0000313" key="9">
    <source>
        <dbReference type="EMBL" id="MCX2978073.1"/>
    </source>
</evidence>
<evidence type="ECO:0000259" key="7">
    <source>
        <dbReference type="Pfam" id="PF09822"/>
    </source>
</evidence>